<dbReference type="PANTHER" id="PTHR34220:SF7">
    <property type="entry name" value="SENSOR HISTIDINE KINASE YPDA"/>
    <property type="match status" value="1"/>
</dbReference>
<keyword evidence="4 9" id="KW-0808">Transferase</keyword>
<accession>A0ABW3S7T5</accession>
<evidence type="ECO:0000259" key="8">
    <source>
        <dbReference type="PROSITE" id="PS50885"/>
    </source>
</evidence>
<dbReference type="Gene3D" id="3.30.565.10">
    <property type="entry name" value="Histidine kinase-like ATPase, C-terminal domain"/>
    <property type="match status" value="1"/>
</dbReference>
<dbReference type="Pfam" id="PF02518">
    <property type="entry name" value="HATPase_c"/>
    <property type="match status" value="1"/>
</dbReference>
<dbReference type="SMART" id="SM00304">
    <property type="entry name" value="HAMP"/>
    <property type="match status" value="1"/>
</dbReference>
<gene>
    <name evidence="9" type="ORF">ACFQ2Z_04150</name>
</gene>
<keyword evidence="5 9" id="KW-0418">Kinase</keyword>
<dbReference type="RefSeq" id="WP_240267773.1">
    <property type="nucleotide sequence ID" value="NZ_JAKSXN010000004.1"/>
</dbReference>
<evidence type="ECO:0000313" key="9">
    <source>
        <dbReference type="EMBL" id="MFD1180540.1"/>
    </source>
</evidence>
<dbReference type="CDD" id="cd06225">
    <property type="entry name" value="HAMP"/>
    <property type="match status" value="1"/>
</dbReference>
<dbReference type="SUPFAM" id="SSF55874">
    <property type="entry name" value="ATPase domain of HSP90 chaperone/DNA topoisomerase II/histidine kinase"/>
    <property type="match status" value="1"/>
</dbReference>
<sequence length="605" mass="70224">MDTNTGYTVLGAFRMSKLLRCLIPQKLKYRLFMAFVCLIILPFSALNLYNYQRIETLVQQKISQQSHSQLEQMYRTLEDQIGIAFKTLIFLKQEDTVKSVLRYPEQHDELENKRQMESIFNNLNNSFFLYNPSVYFLILDLNENAYTSYLPKEPLAYDKLRSLPGFSKELMNASAYHWVPNDPNYVLRDVSTSTYLLSLYAYLEDSRNTPYGLARISIDYSSWLRTIHKQSDLQQQYFIMTSAGEDISQSVPDTALPKKVKAEIANQPGKQYFIDKDSNSFINYIYVESLDWYIVNRIPLSVLFVEIEELKRQYFVTFFALMGVFLIMTFVISTTITRPLSHLQAKMKAAVQKNLKIRLPEHKFHGEVLDLTRTFNTMLDDTNLLIQKLNAEERQKEAVHFQMLLAQTNPHFLLNTLNTIKWIAIRQHNDEITNMTLSLGKLLEASLNTEKDLIYLKDEIELVQAYVHIQQVRYSHKFDVTYQYEDHILFALVPKLSLQPLVENAIIHGIAPLRGQGFIHLRVYLEDSGRLIVEVQDNGVGMDLSRKNQAERKRPGIGLSNVKERLRLLFRDQGTMEVLSSEQGVTVRFAIPFLLSTPYGSEHPA</sequence>
<comment type="subcellular location">
    <subcellularLocation>
        <location evidence="1">Cell membrane</location>
        <topology evidence="1">Multi-pass membrane protein</topology>
    </subcellularLocation>
</comment>
<dbReference type="EMBL" id="JBHTKZ010000004">
    <property type="protein sequence ID" value="MFD1180540.1"/>
    <property type="molecule type" value="Genomic_DNA"/>
</dbReference>
<dbReference type="PANTHER" id="PTHR34220">
    <property type="entry name" value="SENSOR HISTIDINE KINASE YPDA"/>
    <property type="match status" value="1"/>
</dbReference>
<evidence type="ECO:0000313" key="10">
    <source>
        <dbReference type="Proteomes" id="UP001597211"/>
    </source>
</evidence>
<evidence type="ECO:0000256" key="2">
    <source>
        <dbReference type="ARBA" id="ARBA00022475"/>
    </source>
</evidence>
<evidence type="ECO:0000256" key="7">
    <source>
        <dbReference type="SAM" id="Phobius"/>
    </source>
</evidence>
<dbReference type="Pfam" id="PF06580">
    <property type="entry name" value="His_kinase"/>
    <property type="match status" value="1"/>
</dbReference>
<keyword evidence="6 7" id="KW-0472">Membrane</keyword>
<keyword evidence="3" id="KW-0597">Phosphoprotein</keyword>
<evidence type="ECO:0000256" key="5">
    <source>
        <dbReference type="ARBA" id="ARBA00022777"/>
    </source>
</evidence>
<dbReference type="Proteomes" id="UP001597211">
    <property type="component" value="Unassembled WGS sequence"/>
</dbReference>
<dbReference type="InterPro" id="IPR003594">
    <property type="entry name" value="HATPase_dom"/>
</dbReference>
<dbReference type="InterPro" id="IPR050640">
    <property type="entry name" value="Bact_2-comp_sensor_kinase"/>
</dbReference>
<dbReference type="GO" id="GO:0004673">
    <property type="term" value="F:protein histidine kinase activity"/>
    <property type="evidence" value="ECO:0007669"/>
    <property type="project" value="UniProtKB-EC"/>
</dbReference>
<proteinExistence type="predicted"/>
<evidence type="ECO:0000256" key="4">
    <source>
        <dbReference type="ARBA" id="ARBA00022679"/>
    </source>
</evidence>
<evidence type="ECO:0000256" key="3">
    <source>
        <dbReference type="ARBA" id="ARBA00022553"/>
    </source>
</evidence>
<protein>
    <submittedName>
        <fullName evidence="9">Sensor histidine kinase</fullName>
        <ecNumber evidence="9">2.7.13.3</ecNumber>
    </submittedName>
</protein>
<feature type="transmembrane region" description="Helical" evidence="7">
    <location>
        <begin position="29"/>
        <end position="49"/>
    </location>
</feature>
<dbReference type="Pfam" id="PF00672">
    <property type="entry name" value="HAMP"/>
    <property type="match status" value="1"/>
</dbReference>
<feature type="transmembrane region" description="Helical" evidence="7">
    <location>
        <begin position="314"/>
        <end position="337"/>
    </location>
</feature>
<evidence type="ECO:0000256" key="6">
    <source>
        <dbReference type="ARBA" id="ARBA00023136"/>
    </source>
</evidence>
<dbReference type="Gene3D" id="6.10.340.10">
    <property type="match status" value="1"/>
</dbReference>
<name>A0ABW3S7T5_9BACL</name>
<dbReference type="InterPro" id="IPR003660">
    <property type="entry name" value="HAMP_dom"/>
</dbReference>
<organism evidence="9 10">
    <name type="scientific">Paenibacillus timonensis</name>
    <dbReference type="NCBI Taxonomy" id="225915"/>
    <lineage>
        <taxon>Bacteria</taxon>
        <taxon>Bacillati</taxon>
        <taxon>Bacillota</taxon>
        <taxon>Bacilli</taxon>
        <taxon>Bacillales</taxon>
        <taxon>Paenibacillaceae</taxon>
        <taxon>Paenibacillus</taxon>
    </lineage>
</organism>
<reference evidence="10" key="1">
    <citation type="journal article" date="2019" name="Int. J. Syst. Evol. Microbiol.">
        <title>The Global Catalogue of Microorganisms (GCM) 10K type strain sequencing project: providing services to taxonomists for standard genome sequencing and annotation.</title>
        <authorList>
            <consortium name="The Broad Institute Genomics Platform"/>
            <consortium name="The Broad Institute Genome Sequencing Center for Infectious Disease"/>
            <person name="Wu L."/>
            <person name="Ma J."/>
        </authorList>
    </citation>
    <scope>NUCLEOTIDE SEQUENCE [LARGE SCALE GENOMIC DNA]</scope>
    <source>
        <strain evidence="10">CCUG 48216</strain>
    </source>
</reference>
<dbReference type="InterPro" id="IPR010559">
    <property type="entry name" value="Sig_transdc_His_kin_internal"/>
</dbReference>
<keyword evidence="7" id="KW-0812">Transmembrane</keyword>
<feature type="domain" description="HAMP" evidence="8">
    <location>
        <begin position="334"/>
        <end position="387"/>
    </location>
</feature>
<keyword evidence="7" id="KW-1133">Transmembrane helix</keyword>
<dbReference type="InterPro" id="IPR036890">
    <property type="entry name" value="HATPase_C_sf"/>
</dbReference>
<dbReference type="PROSITE" id="PS50885">
    <property type="entry name" value="HAMP"/>
    <property type="match status" value="1"/>
</dbReference>
<keyword evidence="10" id="KW-1185">Reference proteome</keyword>
<dbReference type="SUPFAM" id="SSF158472">
    <property type="entry name" value="HAMP domain-like"/>
    <property type="match status" value="1"/>
</dbReference>
<evidence type="ECO:0000256" key="1">
    <source>
        <dbReference type="ARBA" id="ARBA00004651"/>
    </source>
</evidence>
<dbReference type="EC" id="2.7.13.3" evidence="9"/>
<keyword evidence="2" id="KW-1003">Cell membrane</keyword>
<comment type="caution">
    <text evidence="9">The sequence shown here is derived from an EMBL/GenBank/DDBJ whole genome shotgun (WGS) entry which is preliminary data.</text>
</comment>